<dbReference type="SUPFAM" id="SSF54373">
    <property type="entry name" value="FAD-linked reductases, C-terminal domain"/>
    <property type="match status" value="1"/>
</dbReference>
<keyword evidence="3" id="KW-0285">Flavoprotein</keyword>
<proteinExistence type="inferred from homology"/>
<dbReference type="STRING" id="988801.SAMN05216522_101205"/>
<dbReference type="Gene3D" id="3.40.50.720">
    <property type="entry name" value="NAD(P)-binding Rossmann-like Domain"/>
    <property type="match status" value="3"/>
</dbReference>
<evidence type="ECO:0000259" key="6">
    <source>
        <dbReference type="Pfam" id="PF03275"/>
    </source>
</evidence>
<dbReference type="SUPFAM" id="SSF51971">
    <property type="entry name" value="Nucleotide-binding domain"/>
    <property type="match status" value="1"/>
</dbReference>
<keyword evidence="8" id="KW-1185">Reference proteome</keyword>
<keyword evidence="5" id="KW-0413">Isomerase</keyword>
<evidence type="ECO:0000256" key="3">
    <source>
        <dbReference type="ARBA" id="ARBA00022630"/>
    </source>
</evidence>
<dbReference type="EMBL" id="FOGC01000001">
    <property type="protein sequence ID" value="SEQ10373.1"/>
    <property type="molecule type" value="Genomic_DNA"/>
</dbReference>
<protein>
    <submittedName>
        <fullName evidence="7">UDP-galactopyranose mutase</fullName>
    </submittedName>
</protein>
<dbReference type="GO" id="GO:0008767">
    <property type="term" value="F:UDP-galactopyranose mutase activity"/>
    <property type="evidence" value="ECO:0007669"/>
    <property type="project" value="InterPro"/>
</dbReference>
<evidence type="ECO:0000313" key="7">
    <source>
        <dbReference type="EMBL" id="SEQ10373.1"/>
    </source>
</evidence>
<dbReference type="Proteomes" id="UP000242515">
    <property type="component" value="Unassembled WGS sequence"/>
</dbReference>
<gene>
    <name evidence="7" type="ORF">SAMN05216522_101205</name>
</gene>
<dbReference type="RefSeq" id="WP_092671441.1">
    <property type="nucleotide sequence ID" value="NZ_FOGC01000001.1"/>
</dbReference>
<dbReference type="InterPro" id="IPR004379">
    <property type="entry name" value="UDP-GALP_mutase"/>
</dbReference>
<dbReference type="AlphaFoldDB" id="A0A1H9DC03"/>
<evidence type="ECO:0000256" key="2">
    <source>
        <dbReference type="ARBA" id="ARBA00009321"/>
    </source>
</evidence>
<evidence type="ECO:0000313" key="8">
    <source>
        <dbReference type="Proteomes" id="UP000242515"/>
    </source>
</evidence>
<reference evidence="8" key="1">
    <citation type="submission" date="2016-10" db="EMBL/GenBank/DDBJ databases">
        <authorList>
            <person name="Varghese N."/>
            <person name="Submissions S."/>
        </authorList>
    </citation>
    <scope>NUCLEOTIDE SEQUENCE [LARGE SCALE GENOMIC DNA]</scope>
    <source>
        <strain evidence="8">8N4</strain>
    </source>
</reference>
<dbReference type="NCBIfam" id="TIGR00031">
    <property type="entry name" value="UDP-GALP_mutase"/>
    <property type="match status" value="1"/>
</dbReference>
<sequence>MDNSKNILIVGAGFTGAVIGRELAEQGHQVRIIDSRSHVAGNCYSERDEETGIMVHTYGPHIFHTDNQEVWEYLNRFTEMMPYVNRVKTTVNGKVFSLPINLHTINQFFDTTCSPSEACTLIESKSDQSITHPKTFEEQALRFVGKELYEAFFKGYTIKQWGMSPSELPASILKRLPVRFNYDDNYFSHKYQGMPKDGYTPIVENILNHPNIRVELEHPYQEDDSQGIDHLFFTGPIDSWYDYRFGRLGYRTLDFEKFHTQEDFQGTAVMNYGEEKVPFTRITDHKYFAPWEQHEGSVCYREFSRTCTPEDTPYYPIRQMGEMELLNKYLSLAEQEKHISFAGRLGTYRYLDMDVTIAEALVMARTYLTSVANESEMPVFTVNVR</sequence>
<dbReference type="PANTHER" id="PTHR21197:SF0">
    <property type="entry name" value="UDP-GALACTOPYRANOSE MUTASE"/>
    <property type="match status" value="1"/>
</dbReference>
<feature type="domain" description="UDP-galactopyranose mutase C-terminal" evidence="6">
    <location>
        <begin position="151"/>
        <end position="350"/>
    </location>
</feature>
<organism evidence="7 8">
    <name type="scientific">Rosenbergiella nectarea</name>
    <dbReference type="NCBI Taxonomy" id="988801"/>
    <lineage>
        <taxon>Bacteria</taxon>
        <taxon>Pseudomonadati</taxon>
        <taxon>Pseudomonadota</taxon>
        <taxon>Gammaproteobacteria</taxon>
        <taxon>Enterobacterales</taxon>
        <taxon>Erwiniaceae</taxon>
        <taxon>Rosenbergiella</taxon>
    </lineage>
</organism>
<dbReference type="GO" id="GO:0050660">
    <property type="term" value="F:flavin adenine dinucleotide binding"/>
    <property type="evidence" value="ECO:0007669"/>
    <property type="project" value="TreeGrafter"/>
</dbReference>
<dbReference type="GO" id="GO:0005829">
    <property type="term" value="C:cytosol"/>
    <property type="evidence" value="ECO:0007669"/>
    <property type="project" value="TreeGrafter"/>
</dbReference>
<keyword evidence="4" id="KW-0274">FAD</keyword>
<dbReference type="InterPro" id="IPR015899">
    <property type="entry name" value="UDP-GalPyranose_mutase_C"/>
</dbReference>
<accession>A0A1H9DC03</accession>
<name>A0A1H9DC03_9GAMM</name>
<evidence type="ECO:0000256" key="5">
    <source>
        <dbReference type="ARBA" id="ARBA00023235"/>
    </source>
</evidence>
<evidence type="ECO:0000256" key="1">
    <source>
        <dbReference type="ARBA" id="ARBA00001974"/>
    </source>
</evidence>
<dbReference type="Pfam" id="PF03275">
    <property type="entry name" value="GLF"/>
    <property type="match status" value="1"/>
</dbReference>
<dbReference type="PANTHER" id="PTHR21197">
    <property type="entry name" value="UDP-GALACTOPYRANOSE MUTASE"/>
    <property type="match status" value="1"/>
</dbReference>
<evidence type="ECO:0000256" key="4">
    <source>
        <dbReference type="ARBA" id="ARBA00022827"/>
    </source>
</evidence>
<dbReference type="OrthoDB" id="9815989at2"/>
<comment type="similarity">
    <text evidence="2">Belongs to the UDP-galactopyranose/dTDP-fucopyranose mutase family.</text>
</comment>
<comment type="cofactor">
    <cofactor evidence="1">
        <name>FAD</name>
        <dbReference type="ChEBI" id="CHEBI:57692"/>
    </cofactor>
</comment>
<dbReference type="Pfam" id="PF13450">
    <property type="entry name" value="NAD_binding_8"/>
    <property type="match status" value="1"/>
</dbReference>